<dbReference type="OrthoDB" id="5522749at2"/>
<keyword evidence="3" id="KW-1185">Reference proteome</keyword>
<dbReference type="InterPro" id="IPR013324">
    <property type="entry name" value="RNA_pol_sigma_r3/r4-like"/>
</dbReference>
<dbReference type="InterPro" id="IPR013249">
    <property type="entry name" value="RNA_pol_sigma70_r4_t2"/>
</dbReference>
<dbReference type="NCBIfam" id="TIGR03001">
    <property type="entry name" value="Sig-70_gmx1"/>
    <property type="match status" value="1"/>
</dbReference>
<dbReference type="STRING" id="83449.BON30_06380"/>
<protein>
    <submittedName>
        <fullName evidence="2">RNA polymerase subunit sigma-70</fullName>
    </submittedName>
</protein>
<dbReference type="NCBIfam" id="TIGR02937">
    <property type="entry name" value="sigma70-ECF"/>
    <property type="match status" value="1"/>
</dbReference>
<sequence length="317" mass="35172">MDEVRELVATFLAHTKVRFVPPTEAEAAALDQVLIRAWEEARAQWPGVVLPAGPFVLHLAERLPEANPHGPIAPLLARMSLAELYLACACLQGLASAQEAFERNYLARLPEKLRGLKQPEGIIDDVCQITRVKLLVATPESAPRIGEYTGRGALLNWVLVTAGRIATRLRAAEKPAPEQDAEELLKALPGQGIDPELDVMKRRHHAEFRQALREASSTLSADERHLLRLHFADRLSTYELASLFRVNQSTISRWLKSARQRVYEETRSRLKARLGLSTLGFKSFLAFVDSQLDLSLSQLLEDKGTETPPAGTPPEDG</sequence>
<comment type="caution">
    <text evidence="2">The sequence shown here is derived from an EMBL/GenBank/DDBJ whole genome shotgun (WGS) entry which is preliminary data.</text>
</comment>
<dbReference type="InterPro" id="IPR014284">
    <property type="entry name" value="RNA_pol_sigma-70_dom"/>
</dbReference>
<name>A0A1L9BKS0_9BACT</name>
<reference evidence="2 3" key="2">
    <citation type="submission" date="2016-12" db="EMBL/GenBank/DDBJ databases">
        <title>Draft Genome Sequence of Cystobacter ferrugineus Strain Cbfe23.</title>
        <authorList>
            <person name="Akbar S."/>
            <person name="Dowd S.E."/>
            <person name="Stevens D.C."/>
        </authorList>
    </citation>
    <scope>NUCLEOTIDE SEQUENCE [LARGE SCALE GENOMIC DNA]</scope>
    <source>
        <strain evidence="2 3">Cbfe23</strain>
    </source>
</reference>
<reference evidence="3" key="1">
    <citation type="submission" date="2016-11" db="EMBL/GenBank/DDBJ databases">
        <authorList>
            <person name="Shukria A."/>
            <person name="Stevens D.C."/>
        </authorList>
    </citation>
    <scope>NUCLEOTIDE SEQUENCE [LARGE SCALE GENOMIC DNA]</scope>
    <source>
        <strain evidence="3">Cbfe23</strain>
    </source>
</reference>
<evidence type="ECO:0000313" key="3">
    <source>
        <dbReference type="Proteomes" id="UP000182229"/>
    </source>
</evidence>
<dbReference type="GO" id="GO:0006352">
    <property type="term" value="P:DNA-templated transcription initiation"/>
    <property type="evidence" value="ECO:0007669"/>
    <property type="project" value="InterPro"/>
</dbReference>
<gene>
    <name evidence="2" type="ORF">BON30_06380</name>
</gene>
<evidence type="ECO:0000259" key="1">
    <source>
        <dbReference type="Pfam" id="PF08281"/>
    </source>
</evidence>
<dbReference type="AlphaFoldDB" id="A0A1L9BKS0"/>
<dbReference type="GO" id="GO:0016987">
    <property type="term" value="F:sigma factor activity"/>
    <property type="evidence" value="ECO:0007669"/>
    <property type="project" value="InterPro"/>
</dbReference>
<feature type="domain" description="RNA polymerase sigma factor 70 region 4 type 2" evidence="1">
    <location>
        <begin position="209"/>
        <end position="261"/>
    </location>
</feature>
<evidence type="ECO:0000313" key="2">
    <source>
        <dbReference type="EMBL" id="OJH42796.1"/>
    </source>
</evidence>
<dbReference type="Pfam" id="PF08281">
    <property type="entry name" value="Sigma70_r4_2"/>
    <property type="match status" value="1"/>
</dbReference>
<organism evidence="2 3">
    <name type="scientific">Cystobacter ferrugineus</name>
    <dbReference type="NCBI Taxonomy" id="83449"/>
    <lineage>
        <taxon>Bacteria</taxon>
        <taxon>Pseudomonadati</taxon>
        <taxon>Myxococcota</taxon>
        <taxon>Myxococcia</taxon>
        <taxon>Myxococcales</taxon>
        <taxon>Cystobacterineae</taxon>
        <taxon>Archangiaceae</taxon>
        <taxon>Cystobacter</taxon>
    </lineage>
</organism>
<dbReference type="GO" id="GO:0003677">
    <property type="term" value="F:DNA binding"/>
    <property type="evidence" value="ECO:0007669"/>
    <property type="project" value="InterPro"/>
</dbReference>
<proteinExistence type="predicted"/>
<dbReference type="RefSeq" id="WP_071896891.1">
    <property type="nucleotide sequence ID" value="NZ_MPIN01000001.1"/>
</dbReference>
<dbReference type="InterPro" id="IPR011745">
    <property type="entry name" value="RNA_pol_sigma70_MYXXA"/>
</dbReference>
<dbReference type="Gene3D" id="1.20.140.160">
    <property type="match status" value="1"/>
</dbReference>
<accession>A0A1L9BKS0</accession>
<dbReference type="SUPFAM" id="SSF88659">
    <property type="entry name" value="Sigma3 and sigma4 domains of RNA polymerase sigma factors"/>
    <property type="match status" value="1"/>
</dbReference>
<dbReference type="EMBL" id="MPIN01000001">
    <property type="protein sequence ID" value="OJH42796.1"/>
    <property type="molecule type" value="Genomic_DNA"/>
</dbReference>
<dbReference type="Proteomes" id="UP000182229">
    <property type="component" value="Unassembled WGS sequence"/>
</dbReference>
<dbReference type="CDD" id="cd06171">
    <property type="entry name" value="Sigma70_r4"/>
    <property type="match status" value="1"/>
</dbReference>